<comment type="caution">
    <text evidence="2">The sequence shown here is derived from an EMBL/GenBank/DDBJ whole genome shotgun (WGS) entry which is preliminary data.</text>
</comment>
<evidence type="ECO:0000313" key="3">
    <source>
        <dbReference type="Proteomes" id="UP000606274"/>
    </source>
</evidence>
<name>A0A8T0BPG2_SILME</name>
<organism evidence="2 3">
    <name type="scientific">Silurus meridionalis</name>
    <name type="common">Southern catfish</name>
    <name type="synonym">Silurus soldatovi meridionalis</name>
    <dbReference type="NCBI Taxonomy" id="175797"/>
    <lineage>
        <taxon>Eukaryota</taxon>
        <taxon>Metazoa</taxon>
        <taxon>Chordata</taxon>
        <taxon>Craniata</taxon>
        <taxon>Vertebrata</taxon>
        <taxon>Euteleostomi</taxon>
        <taxon>Actinopterygii</taxon>
        <taxon>Neopterygii</taxon>
        <taxon>Teleostei</taxon>
        <taxon>Ostariophysi</taxon>
        <taxon>Siluriformes</taxon>
        <taxon>Siluridae</taxon>
        <taxon>Silurus</taxon>
    </lineage>
</organism>
<reference evidence="2" key="1">
    <citation type="submission" date="2020-08" db="EMBL/GenBank/DDBJ databases">
        <title>Chromosome-level assembly of Southern catfish (Silurus meridionalis) provides insights into visual adaptation to the nocturnal and benthic lifestyles.</title>
        <authorList>
            <person name="Zhang Y."/>
            <person name="Wang D."/>
            <person name="Peng Z."/>
        </authorList>
    </citation>
    <scope>NUCLEOTIDE SEQUENCE</scope>
    <source>
        <strain evidence="2">SWU-2019-XX</strain>
        <tissue evidence="2">Muscle</tissue>
    </source>
</reference>
<dbReference type="EMBL" id="JABFDY010000004">
    <property type="protein sequence ID" value="KAF7708233.1"/>
    <property type="molecule type" value="Genomic_DNA"/>
</dbReference>
<dbReference type="AlphaFoldDB" id="A0A8T0BPG2"/>
<evidence type="ECO:0000256" key="1">
    <source>
        <dbReference type="SAM" id="Phobius"/>
    </source>
</evidence>
<evidence type="ECO:0000313" key="2">
    <source>
        <dbReference type="EMBL" id="KAF7708233.1"/>
    </source>
</evidence>
<gene>
    <name evidence="2" type="ORF">HF521_017290</name>
</gene>
<keyword evidence="1" id="KW-1133">Transmembrane helix</keyword>
<proteinExistence type="predicted"/>
<dbReference type="Proteomes" id="UP000606274">
    <property type="component" value="Unassembled WGS sequence"/>
</dbReference>
<sequence>MIARTGMAQLTKRDLCARVLCYIFLYFLFLQKVEGSRCFTAPYPNYRTFLLNESVSPCNEYSWSVDKTVVANEIDFNHTMVLSRDSRGITFKTCHHNVAYKNVCDGRTIDCPACPKSQENRMSETSAQNSGHVDDVVGVTFFVIFFIFQFFYHLIIMR</sequence>
<keyword evidence="1" id="KW-0812">Transmembrane</keyword>
<feature type="transmembrane region" description="Helical" evidence="1">
    <location>
        <begin position="136"/>
        <end position="155"/>
    </location>
</feature>
<keyword evidence="3" id="KW-1185">Reference proteome</keyword>
<protein>
    <submittedName>
        <fullName evidence="2">Uncharacterized protein</fullName>
    </submittedName>
</protein>
<keyword evidence="1" id="KW-0472">Membrane</keyword>
<accession>A0A8T0BPG2</accession>